<sequence length="79" mass="8586">PFYNQTWYPDSGATHHVTPNAAYLMDSISLPGTDHVQIRNGQGYLLSDSLGNDGLYKFDCTPQPSSPQALSIVNTSSNL</sequence>
<dbReference type="AlphaFoldDB" id="A0A392QM64"/>
<name>A0A392QM64_9FABA</name>
<dbReference type="EMBL" id="LXQA010144545">
    <property type="protein sequence ID" value="MCI24964.1"/>
    <property type="molecule type" value="Genomic_DNA"/>
</dbReference>
<evidence type="ECO:0008006" key="3">
    <source>
        <dbReference type="Google" id="ProtNLM"/>
    </source>
</evidence>
<evidence type="ECO:0000313" key="2">
    <source>
        <dbReference type="Proteomes" id="UP000265520"/>
    </source>
</evidence>
<keyword evidence="2" id="KW-1185">Reference proteome</keyword>
<protein>
    <recommendedName>
        <fullName evidence="3">Retrovirus-related pol polyprotein from transposon TNT 1-94</fullName>
    </recommendedName>
</protein>
<organism evidence="1 2">
    <name type="scientific">Trifolium medium</name>
    <dbReference type="NCBI Taxonomy" id="97028"/>
    <lineage>
        <taxon>Eukaryota</taxon>
        <taxon>Viridiplantae</taxon>
        <taxon>Streptophyta</taxon>
        <taxon>Embryophyta</taxon>
        <taxon>Tracheophyta</taxon>
        <taxon>Spermatophyta</taxon>
        <taxon>Magnoliopsida</taxon>
        <taxon>eudicotyledons</taxon>
        <taxon>Gunneridae</taxon>
        <taxon>Pentapetalae</taxon>
        <taxon>rosids</taxon>
        <taxon>fabids</taxon>
        <taxon>Fabales</taxon>
        <taxon>Fabaceae</taxon>
        <taxon>Papilionoideae</taxon>
        <taxon>50 kb inversion clade</taxon>
        <taxon>NPAAA clade</taxon>
        <taxon>Hologalegina</taxon>
        <taxon>IRL clade</taxon>
        <taxon>Trifolieae</taxon>
        <taxon>Trifolium</taxon>
    </lineage>
</organism>
<comment type="caution">
    <text evidence="1">The sequence shown here is derived from an EMBL/GenBank/DDBJ whole genome shotgun (WGS) entry which is preliminary data.</text>
</comment>
<proteinExistence type="predicted"/>
<feature type="non-terminal residue" evidence="1">
    <location>
        <position position="1"/>
    </location>
</feature>
<reference evidence="1 2" key="1">
    <citation type="journal article" date="2018" name="Front. Plant Sci.">
        <title>Red Clover (Trifolium pratense) and Zigzag Clover (T. medium) - A Picture of Genomic Similarities and Differences.</title>
        <authorList>
            <person name="Dluhosova J."/>
            <person name="Istvanek J."/>
            <person name="Nedelnik J."/>
            <person name="Repkova J."/>
        </authorList>
    </citation>
    <scope>NUCLEOTIDE SEQUENCE [LARGE SCALE GENOMIC DNA]</scope>
    <source>
        <strain evidence="2">cv. 10/8</strain>
        <tissue evidence="1">Leaf</tissue>
    </source>
</reference>
<evidence type="ECO:0000313" key="1">
    <source>
        <dbReference type="EMBL" id="MCI24964.1"/>
    </source>
</evidence>
<accession>A0A392QM64</accession>
<dbReference type="Proteomes" id="UP000265520">
    <property type="component" value="Unassembled WGS sequence"/>
</dbReference>